<dbReference type="Proteomes" id="UP001190700">
    <property type="component" value="Unassembled WGS sequence"/>
</dbReference>
<feature type="region of interest" description="Disordered" evidence="2">
    <location>
        <begin position="1"/>
        <end position="25"/>
    </location>
</feature>
<keyword evidence="5" id="KW-1185">Reference proteome</keyword>
<keyword evidence="3" id="KW-0472">Membrane</keyword>
<feature type="transmembrane region" description="Helical" evidence="3">
    <location>
        <begin position="1518"/>
        <end position="1539"/>
    </location>
</feature>
<sequence>MVRVAELSYEEEYEEPAPPPDYDPPVITLKGEPLEEILQNQEYIDPGAMAYDVVDGFVQPTVEGVEMVDTCCATDPETPFVITYSAVDGAGNSAVQVVRHVAVIPLCEAPSYLCEDIEVCASCTEGADGEEPVCVCLNFVEEEEEVVVEEFKPPEDTTPPTLMLLGAGELAVTGSGTVVMLHYLRVTEEWVDPGVEAWDNTDGDITSAVSRTQLGGPAGAVSTAAATLPDEPYSYSYQVKDSAGNHAVEVRRRVYVSDPCAGAGANGEDEKVCSLLEDGDAVCSLGNLCVSVNFDDDEEEAAEATAPTVSLVSASSVRVEQGQAYAACPEGASLSLVCDHGATAMDDLDGVLTEKIVACSPDGTSNRFVNKGVSACGIDVHTPGVYTATFTATNSVGLSSSVTRNITVRAACPPGEVLCEDGISCSAGGVCLGSLGSVSQGLEAEEVVDAPPQLALLGGSAFLSVKQYTAYAACTGGQDSTEDVPCEMGASATDAEDGDITAAVLTCPPEICLEYGCPGHEWVNKGLDGCLDTSAAVGTVFNVQFIVFDSSIPPQNASATRVVTIGNPCPEPGTELCTDPSPLECSSVPCDTRAALLAGEDQDTVSPVVTLLQETPVRVGYGDAATSASLRACESLAEAKESPAGTCVASAADDVSGDVSSTLTVVQDTTCDGCSSVGCPLGQVHLCFPGTYGYSFEARDEALNRGSMPLQVKVIEEAAVSAKLVVSAGTSDVAEAEAAAAKLLDEESAEAVAFSEGVASLLNGAADPGDEEVLASDIAIVSVLVVDAEGNPVTESDGESLSHEVSFTTGVTVAGAGAEARRRRRRVLADAQREDVLAARTNSVAALLAAAAEDGRMTTSLAESAAANNASMSTEVAGLAENPTSAKLTEEVDELAAYEASIKQTMEQLQAGSSDLTAGIADAHVAVSISGGSPDEWGKRMSDAWLAAEAGGFKNVDELIATANEMMLRYVALSRPPEYTAEDAASSLAEAERVKAEVQAAEQALRGALQMTAVALVREMEIGQRSSEESMITTYSEGSTDTYRSYYFDVALATEWDSSLKSRRQLLAPKGGKLEVQEFLEIETHVNLRVADHGNNFRKYARWSLPSDEEMTELEVAPTTPQKRYVGMRSNRLVGGLLIRARRGGADLENPACTRRFSQLGAPCYPRREAKSYGTDPVFNSGSALYRPELEERMGEFYDVGNGSTMLNEETRHPMPFSPRDLPGEGLSHYFFLDAGLGGYRAQQVYTFLDDGNMFDQQSKEMTASMILWNPSAHVLTQLEVTWSKTGPRLKGGNYETQFALSSIIFPKENQLEFHSFISDATIGLWAMALVFLLWLGVSSYVFVRTFRQFLPEPLRERYGNITYMANLAAHLGSSANLATLVGAAMQMAVVAVFFRIVYWQRNLHLQSEYDVYEDLYTDANYFLPKKARTESADDGGGGLVSAIDETLPSWALPDDNSGIKEYMLHVEDVNTHATLLWALFYLQATRTATMFYRIILTVQHQKRLAVTFNTVQKSVTVLCQQLMAFVVLSAGLAMIYHISTGHMLEQVHTYDDALLTLNMAGLIGSYTRLQAPPGWESSTFDRWRENVYLFASTFFYSFTMVSMIFAIVGDALADSMQEAKDTSTVAQDLRLFYKNRVNRKILRKWPPMERVVEMLKASAAAQSEARNSLKRQSKFNFGDGTVRQYFQRNIKRRILLSSQVGLGAISYQGEEYDNHLLSNFFIASLFLQKSSRYAIMHPALAVCTWMSCVSPFM</sequence>
<feature type="transmembrane region" description="Helical" evidence="3">
    <location>
        <begin position="1476"/>
        <end position="1497"/>
    </location>
</feature>
<evidence type="ECO:0000256" key="2">
    <source>
        <dbReference type="SAM" id="MobiDB-lite"/>
    </source>
</evidence>
<dbReference type="CDD" id="cd00146">
    <property type="entry name" value="PKD"/>
    <property type="match status" value="1"/>
</dbReference>
<reference evidence="4 5" key="1">
    <citation type="journal article" date="2015" name="Genome Biol. Evol.">
        <title>Comparative Genomics of a Bacterivorous Green Alga Reveals Evolutionary Causalities and Consequences of Phago-Mixotrophic Mode of Nutrition.</title>
        <authorList>
            <person name="Burns J.A."/>
            <person name="Paasch A."/>
            <person name="Narechania A."/>
            <person name="Kim E."/>
        </authorList>
    </citation>
    <scope>NUCLEOTIDE SEQUENCE [LARGE SCALE GENOMIC DNA]</scope>
    <source>
        <strain evidence="4 5">PLY_AMNH</strain>
    </source>
</reference>
<dbReference type="EMBL" id="LGRX02012072">
    <property type="protein sequence ID" value="KAK3268000.1"/>
    <property type="molecule type" value="Genomic_DNA"/>
</dbReference>
<feature type="coiled-coil region" evidence="1">
    <location>
        <begin position="981"/>
        <end position="1011"/>
    </location>
</feature>
<name>A0AAE0FY35_9CHLO</name>
<feature type="transmembrane region" description="Helical" evidence="3">
    <location>
        <begin position="1588"/>
        <end position="1609"/>
    </location>
</feature>
<evidence type="ECO:0000256" key="1">
    <source>
        <dbReference type="SAM" id="Coils"/>
    </source>
</evidence>
<accession>A0AAE0FY35</accession>
<evidence type="ECO:0000313" key="5">
    <source>
        <dbReference type="Proteomes" id="UP001190700"/>
    </source>
</evidence>
<comment type="caution">
    <text evidence="4">The sequence shown here is derived from an EMBL/GenBank/DDBJ whole genome shotgun (WGS) entry which is preliminary data.</text>
</comment>
<evidence type="ECO:0000313" key="4">
    <source>
        <dbReference type="EMBL" id="KAK3268000.1"/>
    </source>
</evidence>
<keyword evidence="3" id="KW-1133">Transmembrane helix</keyword>
<dbReference type="InterPro" id="IPR013783">
    <property type="entry name" value="Ig-like_fold"/>
</dbReference>
<keyword evidence="3" id="KW-0812">Transmembrane</keyword>
<feature type="transmembrane region" description="Helical" evidence="3">
    <location>
        <begin position="1378"/>
        <end position="1399"/>
    </location>
</feature>
<dbReference type="Gene3D" id="2.60.40.10">
    <property type="entry name" value="Immunoglobulins"/>
    <property type="match status" value="2"/>
</dbReference>
<evidence type="ECO:0000256" key="3">
    <source>
        <dbReference type="SAM" id="Phobius"/>
    </source>
</evidence>
<organism evidence="4 5">
    <name type="scientific">Cymbomonas tetramitiformis</name>
    <dbReference type="NCBI Taxonomy" id="36881"/>
    <lineage>
        <taxon>Eukaryota</taxon>
        <taxon>Viridiplantae</taxon>
        <taxon>Chlorophyta</taxon>
        <taxon>Pyramimonadophyceae</taxon>
        <taxon>Pyramimonadales</taxon>
        <taxon>Pyramimonadaceae</taxon>
        <taxon>Cymbomonas</taxon>
    </lineage>
</organism>
<gene>
    <name evidence="4" type="ORF">CYMTET_23475</name>
</gene>
<keyword evidence="1" id="KW-0175">Coiled coil</keyword>
<feature type="transmembrane region" description="Helical" evidence="3">
    <location>
        <begin position="1323"/>
        <end position="1344"/>
    </location>
</feature>
<protein>
    <recommendedName>
        <fullName evidence="6">Polycystin cation channel PKD1/PKD2 domain-containing protein</fullName>
    </recommendedName>
</protein>
<evidence type="ECO:0008006" key="6">
    <source>
        <dbReference type="Google" id="ProtNLM"/>
    </source>
</evidence>
<proteinExistence type="predicted"/>